<dbReference type="SUPFAM" id="SSF46894">
    <property type="entry name" value="C-terminal effector domain of the bipartite response regulators"/>
    <property type="match status" value="1"/>
</dbReference>
<dbReference type="InterPro" id="IPR016032">
    <property type="entry name" value="Sig_transdc_resp-reg_C-effctor"/>
</dbReference>
<dbReference type="PANTHER" id="PTHR44688:SF16">
    <property type="entry name" value="DNA-BINDING TRANSCRIPTIONAL ACTIVATOR DEVR_DOSR"/>
    <property type="match status" value="1"/>
</dbReference>
<dbReference type="Pfam" id="PF00196">
    <property type="entry name" value="GerE"/>
    <property type="match status" value="1"/>
</dbReference>
<keyword evidence="2 5" id="KW-0238">DNA-binding</keyword>
<evidence type="ECO:0000256" key="1">
    <source>
        <dbReference type="ARBA" id="ARBA00023015"/>
    </source>
</evidence>
<comment type="caution">
    <text evidence="5">The sequence shown here is derived from an EMBL/GenBank/DDBJ whole genome shotgun (WGS) entry which is preliminary data.</text>
</comment>
<keyword evidence="6" id="KW-1185">Reference proteome</keyword>
<dbReference type="EMBL" id="JAVDPW010000004">
    <property type="protein sequence ID" value="MDR6289914.1"/>
    <property type="molecule type" value="Genomic_DNA"/>
</dbReference>
<dbReference type="PROSITE" id="PS50043">
    <property type="entry name" value="HTH_LUXR_2"/>
    <property type="match status" value="1"/>
</dbReference>
<dbReference type="RefSeq" id="WP_309794278.1">
    <property type="nucleotide sequence ID" value="NZ_JAVDPW010000004.1"/>
</dbReference>
<keyword evidence="1" id="KW-0805">Transcription regulation</keyword>
<proteinExistence type="predicted"/>
<evidence type="ECO:0000256" key="3">
    <source>
        <dbReference type="ARBA" id="ARBA00023163"/>
    </source>
</evidence>
<dbReference type="CDD" id="cd06170">
    <property type="entry name" value="LuxR_C_like"/>
    <property type="match status" value="1"/>
</dbReference>
<dbReference type="InterPro" id="IPR036388">
    <property type="entry name" value="WH-like_DNA-bd_sf"/>
</dbReference>
<evidence type="ECO:0000313" key="5">
    <source>
        <dbReference type="EMBL" id="MDR6289914.1"/>
    </source>
</evidence>
<reference evidence="5 6" key="1">
    <citation type="submission" date="2023-07" db="EMBL/GenBank/DDBJ databases">
        <title>Sorghum-associated microbial communities from plants grown in Nebraska, USA.</title>
        <authorList>
            <person name="Schachtman D."/>
        </authorList>
    </citation>
    <scope>NUCLEOTIDE SEQUENCE [LARGE SCALE GENOMIC DNA]</scope>
    <source>
        <strain evidence="5 6">584</strain>
    </source>
</reference>
<feature type="domain" description="HTH luxR-type" evidence="4">
    <location>
        <begin position="202"/>
        <end position="267"/>
    </location>
</feature>
<evidence type="ECO:0000256" key="2">
    <source>
        <dbReference type="ARBA" id="ARBA00023125"/>
    </source>
</evidence>
<dbReference type="PRINTS" id="PR00038">
    <property type="entry name" value="HTHLUXR"/>
</dbReference>
<dbReference type="SMART" id="SM00421">
    <property type="entry name" value="HTH_LUXR"/>
    <property type="match status" value="1"/>
</dbReference>
<dbReference type="InterPro" id="IPR000792">
    <property type="entry name" value="Tscrpt_reg_LuxR_C"/>
</dbReference>
<keyword evidence="3" id="KW-0804">Transcription</keyword>
<organism evidence="5 6">
    <name type="scientific">Inquilinus ginsengisoli</name>
    <dbReference type="NCBI Taxonomy" id="363840"/>
    <lineage>
        <taxon>Bacteria</taxon>
        <taxon>Pseudomonadati</taxon>
        <taxon>Pseudomonadota</taxon>
        <taxon>Alphaproteobacteria</taxon>
        <taxon>Rhodospirillales</taxon>
        <taxon>Rhodospirillaceae</taxon>
        <taxon>Inquilinus</taxon>
    </lineage>
</organism>
<dbReference type="GO" id="GO:0003677">
    <property type="term" value="F:DNA binding"/>
    <property type="evidence" value="ECO:0007669"/>
    <property type="project" value="UniProtKB-KW"/>
</dbReference>
<gene>
    <name evidence="5" type="ORF">E9232_002435</name>
</gene>
<dbReference type="Gene3D" id="1.10.10.10">
    <property type="entry name" value="Winged helix-like DNA-binding domain superfamily/Winged helix DNA-binding domain"/>
    <property type="match status" value="1"/>
</dbReference>
<protein>
    <submittedName>
        <fullName evidence="5">DNA-binding CsgD family transcriptional regulator</fullName>
    </submittedName>
</protein>
<accession>A0ABU1JMS6</accession>
<dbReference type="PANTHER" id="PTHR44688">
    <property type="entry name" value="DNA-BINDING TRANSCRIPTIONAL ACTIVATOR DEVR_DOSR"/>
    <property type="match status" value="1"/>
</dbReference>
<dbReference type="Proteomes" id="UP001262410">
    <property type="component" value="Unassembled WGS sequence"/>
</dbReference>
<name>A0ABU1JMS6_9PROT</name>
<sequence length="271" mass="29924">MTGRFIGGSAVRPMAGVQSSAQPDESTLAHLVGQIYDAAIGQEEWAVVLRRLSAMFGGTAAVLHRFRSPARAGASRAINTDPINIQLYDTHYHKTEPKLAVLSQLPATGVFIDRMLVPEARLTRTEYYNDFLVPQDLHSSLNWFGQRHGIPEAGLSLWRPRHWADWGEEQAAVLSYLSPHVRRAMRLEQRLATADVPTVAVSLAPRKPLTARERDCLRWIARGASSKEAARRLELSAYTVNEYVASAMRKLQAASRSEAVAMALAQGLIDG</sequence>
<evidence type="ECO:0000313" key="6">
    <source>
        <dbReference type="Proteomes" id="UP001262410"/>
    </source>
</evidence>
<evidence type="ECO:0000259" key="4">
    <source>
        <dbReference type="PROSITE" id="PS50043"/>
    </source>
</evidence>